<protein>
    <submittedName>
        <fullName evidence="1">Uncharacterized protein</fullName>
    </submittedName>
</protein>
<reference evidence="1" key="1">
    <citation type="submission" date="2023-10" db="EMBL/GenBank/DDBJ databases">
        <authorList>
            <person name="Chen Y."/>
            <person name="Shah S."/>
            <person name="Dougan E. K."/>
            <person name="Thang M."/>
            <person name="Chan C."/>
        </authorList>
    </citation>
    <scope>NUCLEOTIDE SEQUENCE [LARGE SCALE GENOMIC DNA]</scope>
</reference>
<evidence type="ECO:0000313" key="1">
    <source>
        <dbReference type="EMBL" id="CAK0865462.1"/>
    </source>
</evidence>
<organism evidence="1 2">
    <name type="scientific">Prorocentrum cordatum</name>
    <dbReference type="NCBI Taxonomy" id="2364126"/>
    <lineage>
        <taxon>Eukaryota</taxon>
        <taxon>Sar</taxon>
        <taxon>Alveolata</taxon>
        <taxon>Dinophyceae</taxon>
        <taxon>Prorocentrales</taxon>
        <taxon>Prorocentraceae</taxon>
        <taxon>Prorocentrum</taxon>
    </lineage>
</organism>
<name>A0ABN9UZ35_9DINO</name>
<accession>A0ABN9UZ35</accession>
<keyword evidence="2" id="KW-1185">Reference proteome</keyword>
<comment type="caution">
    <text evidence="1">The sequence shown here is derived from an EMBL/GenBank/DDBJ whole genome shotgun (WGS) entry which is preliminary data.</text>
</comment>
<evidence type="ECO:0000313" key="2">
    <source>
        <dbReference type="Proteomes" id="UP001189429"/>
    </source>
</evidence>
<proteinExistence type="predicted"/>
<sequence>MTPCEEMAPVRALNDTTLVVFQGAVSSMFSIAAPGCLISLRLSCCAFDFIRTSPERGLAHLQRRMWASSDALLREGDGGFGALCLECFVCQAIADMDHGV</sequence>
<gene>
    <name evidence="1" type="ORF">PCOR1329_LOCUS52972</name>
</gene>
<dbReference type="Proteomes" id="UP001189429">
    <property type="component" value="Unassembled WGS sequence"/>
</dbReference>
<dbReference type="EMBL" id="CAUYUJ010016453">
    <property type="protein sequence ID" value="CAK0865462.1"/>
    <property type="molecule type" value="Genomic_DNA"/>
</dbReference>